<dbReference type="InterPro" id="IPR050194">
    <property type="entry name" value="Glycosyltransferase_grp1"/>
</dbReference>
<dbReference type="PANTHER" id="PTHR45947">
    <property type="entry name" value="SULFOQUINOVOSYL TRANSFERASE SQD2"/>
    <property type="match status" value="1"/>
</dbReference>
<organism evidence="2 3">
    <name type="scientific">Mesobacillus stamsii</name>
    <dbReference type="NCBI Taxonomy" id="225347"/>
    <lineage>
        <taxon>Bacteria</taxon>
        <taxon>Bacillati</taxon>
        <taxon>Bacillota</taxon>
        <taxon>Bacilli</taxon>
        <taxon>Bacillales</taxon>
        <taxon>Bacillaceae</taxon>
        <taxon>Mesobacillus</taxon>
    </lineage>
</organism>
<dbReference type="InterPro" id="IPR001296">
    <property type="entry name" value="Glyco_trans_1"/>
</dbReference>
<evidence type="ECO:0000313" key="3">
    <source>
        <dbReference type="Proteomes" id="UP001242313"/>
    </source>
</evidence>
<dbReference type="PANTHER" id="PTHR45947:SF3">
    <property type="entry name" value="SULFOQUINOVOSYL TRANSFERASE SQD2"/>
    <property type="match status" value="1"/>
</dbReference>
<proteinExistence type="predicted"/>
<dbReference type="EMBL" id="JAUSUN010000010">
    <property type="protein sequence ID" value="MDQ0413811.1"/>
    <property type="molecule type" value="Genomic_DNA"/>
</dbReference>
<dbReference type="Gene3D" id="3.40.50.2000">
    <property type="entry name" value="Glycogen Phosphorylase B"/>
    <property type="match status" value="1"/>
</dbReference>
<reference evidence="2 3" key="1">
    <citation type="submission" date="2023-07" db="EMBL/GenBank/DDBJ databases">
        <title>Genomic Encyclopedia of Type Strains, Phase IV (KMG-IV): sequencing the most valuable type-strain genomes for metagenomic binning, comparative biology and taxonomic classification.</title>
        <authorList>
            <person name="Goeker M."/>
        </authorList>
    </citation>
    <scope>NUCLEOTIDE SEQUENCE [LARGE SCALE GENOMIC DNA]</scope>
    <source>
        <strain evidence="2 3">DSM 19598</strain>
    </source>
</reference>
<comment type="caution">
    <text evidence="2">The sequence shown here is derived from an EMBL/GenBank/DDBJ whole genome shotgun (WGS) entry which is preliminary data.</text>
</comment>
<protein>
    <submittedName>
        <fullName evidence="2">Glycosyltransferase involved in cell wall biosynthesis</fullName>
    </submittedName>
</protein>
<dbReference type="SUPFAM" id="SSF53756">
    <property type="entry name" value="UDP-Glycosyltransferase/glycogen phosphorylase"/>
    <property type="match status" value="1"/>
</dbReference>
<accession>A0ABU0FV66</accession>
<sequence>MGHIGRFNAQKNHGFLIDIFMEVLKEKPNSVLLLIGTGPLEDDIKKKIEIKNIKEKVFILGQRDDVNDLLQVMDIFVLPSLFEGLGIVLIEAQATGLYCVTSDVVPIEAKVTTNIKFLSLNSSAKDWAKFIIEGHVKPIRNNLAMLTKKSGFDINEEAIRLENVYLDLDI</sequence>
<evidence type="ECO:0000313" key="2">
    <source>
        <dbReference type="EMBL" id="MDQ0413811.1"/>
    </source>
</evidence>
<feature type="domain" description="Glycosyl transferase family 1" evidence="1">
    <location>
        <begin position="3"/>
        <end position="132"/>
    </location>
</feature>
<dbReference type="Proteomes" id="UP001242313">
    <property type="component" value="Unassembled WGS sequence"/>
</dbReference>
<keyword evidence="3" id="KW-1185">Reference proteome</keyword>
<evidence type="ECO:0000259" key="1">
    <source>
        <dbReference type="Pfam" id="PF00534"/>
    </source>
</evidence>
<name>A0ABU0FV66_9BACI</name>
<gene>
    <name evidence="2" type="ORF">J2S25_002017</name>
</gene>
<dbReference type="Pfam" id="PF00534">
    <property type="entry name" value="Glycos_transf_1"/>
    <property type="match status" value="1"/>
</dbReference>